<reference evidence="2 3" key="1">
    <citation type="submission" date="2016-10" db="EMBL/GenBank/DDBJ databases">
        <authorList>
            <person name="Varghese N."/>
            <person name="Submissions S."/>
        </authorList>
    </citation>
    <scope>NUCLEOTIDE SEQUENCE [LARGE SCALE GENOMIC DNA]</scope>
    <source>
        <strain evidence="2 3">DSM 16392</strain>
    </source>
</reference>
<evidence type="ECO:0000313" key="3">
    <source>
        <dbReference type="Proteomes" id="UP000199598"/>
    </source>
</evidence>
<accession>A0A1I4DMK4</accession>
<dbReference type="InterPro" id="IPR014914">
    <property type="entry name" value="RES_dom"/>
</dbReference>
<gene>
    <name evidence="2" type="ORF">SAMN04488518_11273</name>
</gene>
<sequence>MTTLTLVETDLKAPETHVSWPKYYRLVNSAYPPIDLFEDIADPADWELLAAAESRTNPRLAETIGNLDLVPVGRRVNGTGSSYLMAPFTHASPDRTGRFHDGYFGAFYAAKSFETALFETVHHTGNFYAATQEAPGWIAQMRELIGSVDAKLADVTDPRFDVLLHPDDYSASQVFARKLLEEGGEGILYPSVRDEGGLCIAAFYPDVVEAPLQARHFSYHWSGDAIDMIKDLNSGEVFEIAD</sequence>
<name>A0A1I4DMK4_9HYPH</name>
<dbReference type="Proteomes" id="UP000199598">
    <property type="component" value="Unassembled WGS sequence"/>
</dbReference>
<comment type="caution">
    <text evidence="2">The sequence shown here is derived from an EMBL/GenBank/DDBJ whole genome shotgun (WGS) entry which is preliminary data.</text>
</comment>
<organism evidence="2 3">
    <name type="scientific">Pseudovibrio ascidiaceicola</name>
    <dbReference type="NCBI Taxonomy" id="285279"/>
    <lineage>
        <taxon>Bacteria</taxon>
        <taxon>Pseudomonadati</taxon>
        <taxon>Pseudomonadota</taxon>
        <taxon>Alphaproteobacteria</taxon>
        <taxon>Hyphomicrobiales</taxon>
        <taxon>Stappiaceae</taxon>
        <taxon>Pseudovibrio</taxon>
    </lineage>
</organism>
<dbReference type="SMART" id="SM00953">
    <property type="entry name" value="RES"/>
    <property type="match status" value="1"/>
</dbReference>
<evidence type="ECO:0000259" key="1">
    <source>
        <dbReference type="SMART" id="SM00953"/>
    </source>
</evidence>
<evidence type="ECO:0000313" key="2">
    <source>
        <dbReference type="EMBL" id="SFK94838.1"/>
    </source>
</evidence>
<dbReference type="EMBL" id="FOSK01000012">
    <property type="protein sequence ID" value="SFK94838.1"/>
    <property type="molecule type" value="Genomic_DNA"/>
</dbReference>
<feature type="domain" description="RES" evidence="1">
    <location>
        <begin position="87"/>
        <end position="214"/>
    </location>
</feature>
<protein>
    <submittedName>
        <fullName evidence="2">RES domain-containing protein</fullName>
    </submittedName>
</protein>
<proteinExistence type="predicted"/>
<dbReference type="RefSeq" id="WP_244527199.1">
    <property type="nucleotide sequence ID" value="NZ_FOSK01000012.1"/>
</dbReference>
<keyword evidence="3" id="KW-1185">Reference proteome</keyword>
<dbReference type="Pfam" id="PF08808">
    <property type="entry name" value="RES"/>
    <property type="match status" value="1"/>
</dbReference>